<evidence type="ECO:0000256" key="2">
    <source>
        <dbReference type="ARBA" id="ARBA00004065"/>
    </source>
</evidence>
<evidence type="ECO:0000256" key="5">
    <source>
        <dbReference type="ARBA" id="ARBA00022490"/>
    </source>
</evidence>
<evidence type="ECO:0000256" key="10">
    <source>
        <dbReference type="PROSITE-ProRule" id="PRU01319"/>
    </source>
</evidence>
<feature type="domain" description="RNase H type-2" evidence="13">
    <location>
        <begin position="90"/>
        <end position="304"/>
    </location>
</feature>
<feature type="binding site" evidence="10">
    <location>
        <position position="97"/>
    </location>
    <ligand>
        <name>a divalent metal cation</name>
        <dbReference type="ChEBI" id="CHEBI:60240"/>
    </ligand>
</feature>
<dbReference type="eggNOG" id="COG1039">
    <property type="taxonomic scope" value="Bacteria"/>
</dbReference>
<evidence type="ECO:0000256" key="3">
    <source>
        <dbReference type="ARBA" id="ARBA00004496"/>
    </source>
</evidence>
<dbReference type="GO" id="GO:0005737">
    <property type="term" value="C:cytoplasm"/>
    <property type="evidence" value="ECO:0007669"/>
    <property type="project" value="UniProtKB-SubCell"/>
</dbReference>
<dbReference type="PANTHER" id="PTHR10954:SF23">
    <property type="entry name" value="RIBONUCLEASE"/>
    <property type="match status" value="1"/>
</dbReference>
<dbReference type="InterPro" id="IPR024567">
    <property type="entry name" value="RNase_HII/HIII_dom"/>
</dbReference>
<sequence length="304" mass="35647">MKQIFKINQYCNKLNKEDFERVYQYLMQNSLKQKTENKCFVFWVNKNVVVKLYETQTIFIYGKNVVNIVKELQPPYLKFIKTIEATINNENIIGCDEVGFGDYFGGVVSACVYTDPNIENQLRNLGVQDSKKLNDSEIKKLAVKIMQLTKYEYCVLTPKIFNYLNEDKGYNMNVIKTYIHNTCISNLKNKLKKDAKVVMDQYCDEKQYIKYLELIGVEYSNHNRIDVFTTKAESKYIAVAAASIIARYCFLDEIKQLEKELKKYNNNNEISIQLGAVNKKLISEQVNLIPVDLQHEFIKKNFKW</sequence>
<dbReference type="EC" id="3.1.26.4" evidence="11"/>
<gene>
    <name evidence="14" type="primary">rnhC</name>
    <name evidence="14" type="ORF">MGM1_0230</name>
</gene>
<accession>A0A097SS53</accession>
<dbReference type="Proteomes" id="UP000030066">
    <property type="component" value="Chromosome"/>
</dbReference>
<dbReference type="AlphaFoldDB" id="A0A097SS53"/>
<evidence type="ECO:0000256" key="9">
    <source>
        <dbReference type="ARBA" id="ARBA00022801"/>
    </source>
</evidence>
<evidence type="ECO:0000259" key="13">
    <source>
        <dbReference type="PROSITE" id="PS51975"/>
    </source>
</evidence>
<comment type="cofactor">
    <cofactor evidence="10">
        <name>Mn(2+)</name>
        <dbReference type="ChEBI" id="CHEBI:29035"/>
    </cofactor>
    <cofactor evidence="10">
        <name>Mg(2+)</name>
        <dbReference type="ChEBI" id="CHEBI:18420"/>
    </cofactor>
    <text evidence="10">Manganese or magnesium. Binds 1 divalent metal ion per monomer in the absence of substrate. May bind a second metal ion after substrate binding.</text>
</comment>
<organism evidence="14 15">
    <name type="scientific">Candidatus Malacoplasma girerdii</name>
    <dbReference type="NCBI Taxonomy" id="1318617"/>
    <lineage>
        <taxon>Bacteria</taxon>
        <taxon>Bacillati</taxon>
        <taxon>Mycoplasmatota</taxon>
        <taxon>Mycoplasmoidales</taxon>
        <taxon>Mycoplasmoidaceae</taxon>
        <taxon>Malacoplasma</taxon>
    </lineage>
</organism>
<dbReference type="GO" id="GO:0004523">
    <property type="term" value="F:RNA-DNA hybrid ribonuclease activity"/>
    <property type="evidence" value="ECO:0007669"/>
    <property type="project" value="UniProtKB-UniRule"/>
</dbReference>
<comment type="catalytic activity">
    <reaction evidence="1 10 11">
        <text>Endonucleolytic cleavage to 5'-phosphomonoester.</text>
        <dbReference type="EC" id="3.1.26.4"/>
    </reaction>
</comment>
<evidence type="ECO:0000256" key="11">
    <source>
        <dbReference type="RuleBase" id="RU003515"/>
    </source>
</evidence>
<dbReference type="InterPro" id="IPR036397">
    <property type="entry name" value="RNaseH_sf"/>
</dbReference>
<dbReference type="GO" id="GO:0006298">
    <property type="term" value="P:mismatch repair"/>
    <property type="evidence" value="ECO:0007669"/>
    <property type="project" value="TreeGrafter"/>
</dbReference>
<proteinExistence type="inferred from homology"/>
<evidence type="ECO:0000313" key="14">
    <source>
        <dbReference type="EMBL" id="AIV03410.1"/>
    </source>
</evidence>
<name>A0A097SS53_9BACT</name>
<dbReference type="GO" id="GO:0003723">
    <property type="term" value="F:RNA binding"/>
    <property type="evidence" value="ECO:0007669"/>
    <property type="project" value="UniProtKB-UniRule"/>
</dbReference>
<dbReference type="SUPFAM" id="SSF53098">
    <property type="entry name" value="Ribonuclease H-like"/>
    <property type="match status" value="1"/>
</dbReference>
<keyword evidence="7 10" id="KW-0479">Metal-binding</keyword>
<dbReference type="KEGG" id="mgj:MGM1_0230"/>
<keyword evidence="12" id="KW-0175">Coiled coil</keyword>
<dbReference type="STRING" id="1318617.MGM1_0230"/>
<dbReference type="Gene3D" id="3.30.420.10">
    <property type="entry name" value="Ribonuclease H-like superfamily/Ribonuclease H"/>
    <property type="match status" value="1"/>
</dbReference>
<dbReference type="HOGENOM" id="CLU_059546_1_0_14"/>
<dbReference type="GO" id="GO:0046872">
    <property type="term" value="F:metal ion binding"/>
    <property type="evidence" value="ECO:0007669"/>
    <property type="project" value="UniProtKB-KW"/>
</dbReference>
<dbReference type="InterPro" id="IPR012337">
    <property type="entry name" value="RNaseH-like_sf"/>
</dbReference>
<keyword evidence="9 10" id="KW-0378">Hydrolase</keyword>
<evidence type="ECO:0000256" key="8">
    <source>
        <dbReference type="ARBA" id="ARBA00022759"/>
    </source>
</evidence>
<evidence type="ECO:0000256" key="6">
    <source>
        <dbReference type="ARBA" id="ARBA00022722"/>
    </source>
</evidence>
<comment type="function">
    <text evidence="2 11">Endonuclease that specifically degrades the RNA of RNA-DNA hybrids.</text>
</comment>
<feature type="binding site" evidence="10">
    <location>
        <position position="96"/>
    </location>
    <ligand>
        <name>a divalent metal cation</name>
        <dbReference type="ChEBI" id="CHEBI:60240"/>
    </ligand>
</feature>
<dbReference type="GO" id="GO:0032299">
    <property type="term" value="C:ribonuclease H2 complex"/>
    <property type="evidence" value="ECO:0007669"/>
    <property type="project" value="TreeGrafter"/>
</dbReference>
<keyword evidence="8 10" id="KW-0255">Endonuclease</keyword>
<dbReference type="EMBL" id="CP007711">
    <property type="protein sequence ID" value="AIV03410.1"/>
    <property type="molecule type" value="Genomic_DNA"/>
</dbReference>
<protein>
    <recommendedName>
        <fullName evidence="11">Ribonuclease</fullName>
        <ecNumber evidence="11">3.1.26.4</ecNumber>
    </recommendedName>
</protein>
<evidence type="ECO:0000256" key="1">
    <source>
        <dbReference type="ARBA" id="ARBA00000077"/>
    </source>
</evidence>
<keyword evidence="5" id="KW-0963">Cytoplasm</keyword>
<evidence type="ECO:0000256" key="4">
    <source>
        <dbReference type="ARBA" id="ARBA00008378"/>
    </source>
</evidence>
<feature type="coiled-coil region" evidence="12">
    <location>
        <begin position="247"/>
        <end position="274"/>
    </location>
</feature>
<dbReference type="Pfam" id="PF01351">
    <property type="entry name" value="RNase_HII"/>
    <property type="match status" value="1"/>
</dbReference>
<feature type="binding site" evidence="10">
    <location>
        <position position="200"/>
    </location>
    <ligand>
        <name>a divalent metal cation</name>
        <dbReference type="ChEBI" id="CHEBI:60240"/>
    </ligand>
</feature>
<comment type="similarity">
    <text evidence="4">Belongs to the RNase HII family. RnhC subfamily.</text>
</comment>
<dbReference type="InterPro" id="IPR001352">
    <property type="entry name" value="RNase_HII/HIII"/>
</dbReference>
<dbReference type="GO" id="GO:0043137">
    <property type="term" value="P:DNA replication, removal of RNA primer"/>
    <property type="evidence" value="ECO:0007669"/>
    <property type="project" value="TreeGrafter"/>
</dbReference>
<evidence type="ECO:0000256" key="7">
    <source>
        <dbReference type="ARBA" id="ARBA00022723"/>
    </source>
</evidence>
<dbReference type="PROSITE" id="PS51975">
    <property type="entry name" value="RNASE_H_2"/>
    <property type="match status" value="1"/>
</dbReference>
<reference evidence="14 15" key="1">
    <citation type="journal article" date="2014" name="PLoS ONE">
        <title>An emerging Mycoplasma associated with trichomoniasis, vaginal infection and disease.</title>
        <authorList>
            <consortium name="Vaginal Microbiome Consortium"/>
            <person name="Fettweis J.M."/>
            <person name="Serrano M.G."/>
            <person name="Huang B."/>
            <person name="Brooks J.P."/>
            <person name="Glascock A.L."/>
            <person name="Sheth N.U."/>
            <person name="Strauss J.F.III."/>
            <person name="Jefferson K.K."/>
            <person name="Buck G.A."/>
        </authorList>
    </citation>
    <scope>NUCLEOTIDE SEQUENCE [LARGE SCALE GENOMIC DNA]</scope>
    <source>
        <strain evidence="14 15">VCU_M1</strain>
    </source>
</reference>
<dbReference type="PANTHER" id="PTHR10954">
    <property type="entry name" value="RIBONUCLEASE H2 SUBUNIT A"/>
    <property type="match status" value="1"/>
</dbReference>
<dbReference type="CDD" id="cd06590">
    <property type="entry name" value="RNase_HII_bacteria_HIII_like"/>
    <property type="match status" value="1"/>
</dbReference>
<evidence type="ECO:0000313" key="15">
    <source>
        <dbReference type="Proteomes" id="UP000030066"/>
    </source>
</evidence>
<evidence type="ECO:0000256" key="12">
    <source>
        <dbReference type="SAM" id="Coils"/>
    </source>
</evidence>
<keyword evidence="6 10" id="KW-0540">Nuclease</keyword>
<keyword evidence="15" id="KW-1185">Reference proteome</keyword>
<comment type="subcellular location">
    <subcellularLocation>
        <location evidence="3">Cytoplasm</location>
    </subcellularLocation>
</comment>